<evidence type="ECO:0000259" key="8">
    <source>
        <dbReference type="PROSITE" id="PS51294"/>
    </source>
</evidence>
<dbReference type="InterPro" id="IPR001005">
    <property type="entry name" value="SANT/Myb"/>
</dbReference>
<proteinExistence type="predicted"/>
<dbReference type="GeneID" id="111452862"/>
<dbReference type="FunFam" id="1.10.10.60:FF:000011">
    <property type="entry name" value="Myb transcription factor"/>
    <property type="match status" value="1"/>
</dbReference>
<feature type="domain" description="Myb-like" evidence="7">
    <location>
        <begin position="54"/>
        <end position="104"/>
    </location>
</feature>
<evidence type="ECO:0000259" key="7">
    <source>
        <dbReference type="PROSITE" id="PS50090"/>
    </source>
</evidence>
<keyword evidence="3" id="KW-0805">Transcription regulation</keyword>
<dbReference type="CDD" id="cd00167">
    <property type="entry name" value="SANT"/>
    <property type="match status" value="1"/>
</dbReference>
<keyword evidence="2" id="KW-0677">Repeat</keyword>
<feature type="domain" description="HTH myb-type" evidence="8">
    <location>
        <begin position="1"/>
        <end position="57"/>
    </location>
</feature>
<dbReference type="Proteomes" id="UP000504609">
    <property type="component" value="Unplaced"/>
</dbReference>
<comment type="subcellular location">
    <subcellularLocation>
        <location evidence="1">Nucleus</location>
    </subcellularLocation>
</comment>
<evidence type="ECO:0000256" key="3">
    <source>
        <dbReference type="ARBA" id="ARBA00023015"/>
    </source>
</evidence>
<dbReference type="Pfam" id="PF00249">
    <property type="entry name" value="Myb_DNA-binding"/>
    <property type="match status" value="2"/>
</dbReference>
<keyword evidence="9" id="KW-1185">Reference proteome</keyword>
<dbReference type="PROSITE" id="PS50090">
    <property type="entry name" value="MYB_LIKE"/>
    <property type="match status" value="2"/>
</dbReference>
<organism evidence="9 10">
    <name type="scientific">Cucurbita moschata</name>
    <name type="common">Winter crookneck squash</name>
    <name type="synonym">Cucurbita pepo var. moschata</name>
    <dbReference type="NCBI Taxonomy" id="3662"/>
    <lineage>
        <taxon>Eukaryota</taxon>
        <taxon>Viridiplantae</taxon>
        <taxon>Streptophyta</taxon>
        <taxon>Embryophyta</taxon>
        <taxon>Tracheophyta</taxon>
        <taxon>Spermatophyta</taxon>
        <taxon>Magnoliopsida</taxon>
        <taxon>eudicotyledons</taxon>
        <taxon>Gunneridae</taxon>
        <taxon>Pentapetalae</taxon>
        <taxon>rosids</taxon>
        <taxon>fabids</taxon>
        <taxon>Cucurbitales</taxon>
        <taxon>Cucurbitaceae</taxon>
        <taxon>Cucurbiteae</taxon>
        <taxon>Cucurbita</taxon>
    </lineage>
</organism>
<feature type="domain" description="HTH myb-type" evidence="8">
    <location>
        <begin position="58"/>
        <end position="108"/>
    </location>
</feature>
<evidence type="ECO:0000313" key="9">
    <source>
        <dbReference type="Proteomes" id="UP000504609"/>
    </source>
</evidence>
<sequence length="230" mass="26345">MEDLKKGPWTPEEDSLLFSYVSIHGEGHWNSVARSTGLKRTGKSCRLRWLNYLRPNVRRGNITLQEQLLILQLHSRWGNRWSKIAQFLPGRTDNEIKNYWRTRVQKQAKQLNCDVNSQRFRDAMRHVWIPRMVERITATSSPLSSLPPPCIDISTSTSVVFETTWANPNDNNFPANVSASSSDVSDLTAVDGSGWDEGFGSEWLEGDGVDSLESLWTEENICFLRQQLFD</sequence>
<protein>
    <submittedName>
        <fullName evidence="10">Transcription factor MYB78-like</fullName>
    </submittedName>
</protein>
<feature type="domain" description="Myb-like" evidence="7">
    <location>
        <begin position="1"/>
        <end position="53"/>
    </location>
</feature>
<dbReference type="PANTHER" id="PTHR45675">
    <property type="entry name" value="MYB TRANSCRIPTION FACTOR-RELATED-RELATED"/>
    <property type="match status" value="1"/>
</dbReference>
<dbReference type="InterPro" id="IPR009057">
    <property type="entry name" value="Homeodomain-like_sf"/>
</dbReference>
<evidence type="ECO:0000256" key="2">
    <source>
        <dbReference type="ARBA" id="ARBA00022737"/>
    </source>
</evidence>
<dbReference type="InterPro" id="IPR044676">
    <property type="entry name" value="EOBI/EOBII-like_plant"/>
</dbReference>
<evidence type="ECO:0000256" key="5">
    <source>
        <dbReference type="ARBA" id="ARBA00023163"/>
    </source>
</evidence>
<dbReference type="PANTHER" id="PTHR45675:SF31">
    <property type="entry name" value="MYB TRANSCRIPTION FACTOR"/>
    <property type="match status" value="1"/>
</dbReference>
<dbReference type="GO" id="GO:0005634">
    <property type="term" value="C:nucleus"/>
    <property type="evidence" value="ECO:0007669"/>
    <property type="project" value="UniProtKB-SubCell"/>
</dbReference>
<accession>A0A6J1GCD0</accession>
<dbReference type="SUPFAM" id="SSF46689">
    <property type="entry name" value="Homeodomain-like"/>
    <property type="match status" value="1"/>
</dbReference>
<dbReference type="AlphaFoldDB" id="A0A6J1GCD0"/>
<reference evidence="10" key="1">
    <citation type="submission" date="2025-08" db="UniProtKB">
        <authorList>
            <consortium name="RefSeq"/>
        </authorList>
    </citation>
    <scope>IDENTIFICATION</scope>
    <source>
        <tissue evidence="10">Young leaves</tissue>
    </source>
</reference>
<name>A0A6J1GCD0_CUCMO</name>
<keyword evidence="6" id="KW-0539">Nucleus</keyword>
<evidence type="ECO:0000313" key="10">
    <source>
        <dbReference type="RefSeq" id="XP_022949547.1"/>
    </source>
</evidence>
<dbReference type="Gene3D" id="1.10.10.60">
    <property type="entry name" value="Homeodomain-like"/>
    <property type="match status" value="2"/>
</dbReference>
<evidence type="ECO:0000256" key="1">
    <source>
        <dbReference type="ARBA" id="ARBA00004123"/>
    </source>
</evidence>
<dbReference type="SMART" id="SM00717">
    <property type="entry name" value="SANT"/>
    <property type="match status" value="2"/>
</dbReference>
<dbReference type="GO" id="GO:0043565">
    <property type="term" value="F:sequence-specific DNA binding"/>
    <property type="evidence" value="ECO:0007669"/>
    <property type="project" value="InterPro"/>
</dbReference>
<evidence type="ECO:0000256" key="4">
    <source>
        <dbReference type="ARBA" id="ARBA00023125"/>
    </source>
</evidence>
<keyword evidence="5" id="KW-0804">Transcription</keyword>
<dbReference type="FunFam" id="1.10.10.60:FF:000107">
    <property type="entry name" value="MYB transcription factor"/>
    <property type="match status" value="1"/>
</dbReference>
<dbReference type="GO" id="GO:0003700">
    <property type="term" value="F:DNA-binding transcription factor activity"/>
    <property type="evidence" value="ECO:0007669"/>
    <property type="project" value="InterPro"/>
</dbReference>
<dbReference type="RefSeq" id="XP_022949547.1">
    <property type="nucleotide sequence ID" value="XM_023093779.1"/>
</dbReference>
<dbReference type="PROSITE" id="PS51294">
    <property type="entry name" value="HTH_MYB"/>
    <property type="match status" value="2"/>
</dbReference>
<dbReference type="InterPro" id="IPR017930">
    <property type="entry name" value="Myb_dom"/>
</dbReference>
<dbReference type="KEGG" id="cmos:111452862"/>
<keyword evidence="4" id="KW-0238">DNA-binding</keyword>
<evidence type="ECO:0000256" key="6">
    <source>
        <dbReference type="ARBA" id="ARBA00023242"/>
    </source>
</evidence>
<gene>
    <name evidence="10" type="primary">LOC111452862</name>
</gene>